<evidence type="ECO:0000313" key="7">
    <source>
        <dbReference type="Proteomes" id="UP001652582"/>
    </source>
</evidence>
<keyword evidence="3" id="KW-0862">Zinc</keyword>
<dbReference type="RefSeq" id="XP_052746319.1">
    <property type="nucleotide sequence ID" value="XM_052890359.1"/>
</dbReference>
<evidence type="ECO:0000259" key="6">
    <source>
        <dbReference type="PROSITE" id="PS50950"/>
    </source>
</evidence>
<dbReference type="Gene3D" id="6.20.210.20">
    <property type="entry name" value="THAP domain"/>
    <property type="match status" value="1"/>
</dbReference>
<accession>A0ABM3M4B1</accession>
<evidence type="ECO:0000313" key="11">
    <source>
        <dbReference type="RefSeq" id="XP_052746318.1"/>
    </source>
</evidence>
<dbReference type="Proteomes" id="UP001652582">
    <property type="component" value="Chromosome 27"/>
</dbReference>
<evidence type="ECO:0000313" key="10">
    <source>
        <dbReference type="RefSeq" id="XP_052746317.1"/>
    </source>
</evidence>
<dbReference type="PROSITE" id="PS50950">
    <property type="entry name" value="ZF_THAP"/>
    <property type="match status" value="1"/>
</dbReference>
<dbReference type="InterPro" id="IPR006612">
    <property type="entry name" value="THAP_Znf"/>
</dbReference>
<sequence>MVKVCAVKSCPNGLKMKNRNNSASPSLSYFRPMTPKKLQNWRKSLGIVDLKSTDYICHLHFKKEDVTMFEKNKTNGEVQILKTGKTTLNDKALPSVNHQFTPTPEHKLARKPDSSCFQTQNSIKEVFVDQETDDPYMDKTEHFSDPLLDNVSNTTKTSQNIEKWVNNKKILKLPPTWMYVRKENRVEYERINLNTGAARNLVRFNMDASITVTFLPNNKEIILKKKIDSFKNIYDCLKHIERIRLCAGTRIHNKRYSRRCEGVIHSLEVYTACKPCRMLRNVLQERIPTD</sequence>
<evidence type="ECO:0000256" key="3">
    <source>
        <dbReference type="ARBA" id="ARBA00022833"/>
    </source>
</evidence>
<name>A0ABM3M4B1_BICAN</name>
<evidence type="ECO:0000256" key="5">
    <source>
        <dbReference type="PROSITE-ProRule" id="PRU00309"/>
    </source>
</evidence>
<dbReference type="RefSeq" id="XP_052746316.1">
    <property type="nucleotide sequence ID" value="XM_052890356.1"/>
</dbReference>
<keyword evidence="4 5" id="KW-0238">DNA-binding</keyword>
<gene>
    <name evidence="8 9 10 11 12" type="primary">LOC112054391</name>
</gene>
<dbReference type="RefSeq" id="XP_052746317.1">
    <property type="nucleotide sequence ID" value="XM_052890357.1"/>
</dbReference>
<dbReference type="SMART" id="SM00980">
    <property type="entry name" value="THAP"/>
    <property type="match status" value="1"/>
</dbReference>
<evidence type="ECO:0000256" key="1">
    <source>
        <dbReference type="ARBA" id="ARBA00022723"/>
    </source>
</evidence>
<dbReference type="GeneID" id="112054391"/>
<dbReference type="SUPFAM" id="SSF57716">
    <property type="entry name" value="Glucocorticoid receptor-like (DNA-binding domain)"/>
    <property type="match status" value="1"/>
</dbReference>
<protein>
    <submittedName>
        <fullName evidence="8 9">Uncharacterized protein LOC112054391 isoform X1</fullName>
    </submittedName>
</protein>
<evidence type="ECO:0000256" key="4">
    <source>
        <dbReference type="ARBA" id="ARBA00023125"/>
    </source>
</evidence>
<dbReference type="RefSeq" id="XP_052746318.1">
    <property type="nucleotide sequence ID" value="XM_052890358.1"/>
</dbReference>
<evidence type="ECO:0000256" key="2">
    <source>
        <dbReference type="ARBA" id="ARBA00022771"/>
    </source>
</evidence>
<dbReference type="InterPro" id="IPR038441">
    <property type="entry name" value="THAP_Znf_sf"/>
</dbReference>
<keyword evidence="1" id="KW-0479">Metal-binding</keyword>
<proteinExistence type="predicted"/>
<feature type="domain" description="THAP-type" evidence="6">
    <location>
        <begin position="1"/>
        <end position="97"/>
    </location>
</feature>
<dbReference type="OrthoDB" id="6931156at2759"/>
<organism evidence="7 10">
    <name type="scientific">Bicyclus anynana</name>
    <name type="common">Squinting bush brown butterfly</name>
    <dbReference type="NCBI Taxonomy" id="110368"/>
    <lineage>
        <taxon>Eukaryota</taxon>
        <taxon>Metazoa</taxon>
        <taxon>Ecdysozoa</taxon>
        <taxon>Arthropoda</taxon>
        <taxon>Hexapoda</taxon>
        <taxon>Insecta</taxon>
        <taxon>Pterygota</taxon>
        <taxon>Neoptera</taxon>
        <taxon>Endopterygota</taxon>
        <taxon>Lepidoptera</taxon>
        <taxon>Glossata</taxon>
        <taxon>Ditrysia</taxon>
        <taxon>Papilionoidea</taxon>
        <taxon>Nymphalidae</taxon>
        <taxon>Satyrinae</taxon>
        <taxon>Satyrini</taxon>
        <taxon>Mycalesina</taxon>
        <taxon>Bicyclus</taxon>
    </lineage>
</organism>
<reference evidence="8 9" key="1">
    <citation type="submission" date="2025-05" db="UniProtKB">
        <authorList>
            <consortium name="RefSeq"/>
        </authorList>
    </citation>
    <scope>IDENTIFICATION</scope>
</reference>
<evidence type="ECO:0000313" key="12">
    <source>
        <dbReference type="RefSeq" id="XP_052746319.1"/>
    </source>
</evidence>
<evidence type="ECO:0000313" key="9">
    <source>
        <dbReference type="RefSeq" id="XP_052746316.1"/>
    </source>
</evidence>
<dbReference type="Pfam" id="PF05485">
    <property type="entry name" value="THAP"/>
    <property type="match status" value="1"/>
</dbReference>
<keyword evidence="2 5" id="KW-0863">Zinc-finger</keyword>
<evidence type="ECO:0000313" key="8">
    <source>
        <dbReference type="RefSeq" id="XP_023949931.2"/>
    </source>
</evidence>
<keyword evidence="7" id="KW-1185">Reference proteome</keyword>
<dbReference type="RefSeq" id="XP_023949931.2">
    <property type="nucleotide sequence ID" value="XM_024094163.2"/>
</dbReference>